<dbReference type="Proteomes" id="UP001519309">
    <property type="component" value="Unassembled WGS sequence"/>
</dbReference>
<sequence>MKQTLGLAHFEGRTWPGWQLSLYRVARELQLLLALWTVACPTCHRNIPGPAPT</sequence>
<protein>
    <recommendedName>
        <fullName evidence="3">Transposase DDE domain-containing protein</fullName>
    </recommendedName>
</protein>
<evidence type="ECO:0000313" key="1">
    <source>
        <dbReference type="EMBL" id="MBP2051161.1"/>
    </source>
</evidence>
<proteinExistence type="predicted"/>
<organism evidence="1 2">
    <name type="scientific">Streptomyces griseochromogenes</name>
    <dbReference type="NCBI Taxonomy" id="68214"/>
    <lineage>
        <taxon>Bacteria</taxon>
        <taxon>Bacillati</taxon>
        <taxon>Actinomycetota</taxon>
        <taxon>Actinomycetes</taxon>
        <taxon>Kitasatosporales</taxon>
        <taxon>Streptomycetaceae</taxon>
        <taxon>Streptomyces</taxon>
    </lineage>
</organism>
<keyword evidence="2" id="KW-1185">Reference proteome</keyword>
<evidence type="ECO:0000313" key="2">
    <source>
        <dbReference type="Proteomes" id="UP001519309"/>
    </source>
</evidence>
<dbReference type="EMBL" id="JAGGLP010000007">
    <property type="protein sequence ID" value="MBP2051161.1"/>
    <property type="molecule type" value="Genomic_DNA"/>
</dbReference>
<accession>A0ABS4LUQ5</accession>
<name>A0ABS4LUQ5_9ACTN</name>
<comment type="caution">
    <text evidence="1">The sequence shown here is derived from an EMBL/GenBank/DDBJ whole genome shotgun (WGS) entry which is preliminary data.</text>
</comment>
<gene>
    <name evidence="1" type="ORF">J2Z21_004111</name>
</gene>
<reference evidence="1 2" key="1">
    <citation type="submission" date="2021-03" db="EMBL/GenBank/DDBJ databases">
        <title>Genomic Encyclopedia of Type Strains, Phase IV (KMG-IV): sequencing the most valuable type-strain genomes for metagenomic binning, comparative biology and taxonomic classification.</title>
        <authorList>
            <person name="Goeker M."/>
        </authorList>
    </citation>
    <scope>NUCLEOTIDE SEQUENCE [LARGE SCALE GENOMIC DNA]</scope>
    <source>
        <strain evidence="1 2">DSM 40499</strain>
    </source>
</reference>
<evidence type="ECO:0008006" key="3">
    <source>
        <dbReference type="Google" id="ProtNLM"/>
    </source>
</evidence>